<evidence type="ECO:0000313" key="3">
    <source>
        <dbReference type="Proteomes" id="UP000662986"/>
    </source>
</evidence>
<organism evidence="2 3">
    <name type="scientific">Rhodococcus pseudokoreensis</name>
    <dbReference type="NCBI Taxonomy" id="2811421"/>
    <lineage>
        <taxon>Bacteria</taxon>
        <taxon>Bacillati</taxon>
        <taxon>Actinomycetota</taxon>
        <taxon>Actinomycetes</taxon>
        <taxon>Mycobacteriales</taxon>
        <taxon>Nocardiaceae</taxon>
        <taxon>Rhodococcus</taxon>
    </lineage>
</organism>
<dbReference type="Pfam" id="PF13340">
    <property type="entry name" value="DUF4096"/>
    <property type="match status" value="1"/>
</dbReference>
<dbReference type="Proteomes" id="UP000662986">
    <property type="component" value="Chromosome"/>
</dbReference>
<dbReference type="EMBL" id="CP070619">
    <property type="protein sequence ID" value="QSE92787.1"/>
    <property type="molecule type" value="Genomic_DNA"/>
</dbReference>
<gene>
    <name evidence="2" type="ORF">JWS13_31415</name>
</gene>
<sequence>MTLERIVWRFRTGSPWNDLSEYFVARQSIWERHRRCSDDGTYRRMFAAARAAAPRRRR</sequence>
<keyword evidence="3" id="KW-1185">Reference proteome</keyword>
<proteinExistence type="predicted"/>
<dbReference type="InterPro" id="IPR025161">
    <property type="entry name" value="IS402-like_dom"/>
</dbReference>
<reference evidence="2 3" key="2">
    <citation type="journal article" date="2022" name="Arch. Microbiol.">
        <title>Rhodococcus pseudokoreensis sp. nov. isolated from the rhizosphere of young M26 apple rootstocks.</title>
        <authorList>
            <person name="Kampfer P."/>
            <person name="Glaeser S.P."/>
            <person name="Blom J."/>
            <person name="Wolf J."/>
            <person name="Benning S."/>
            <person name="Schloter M."/>
            <person name="Neumann-Schaal M."/>
        </authorList>
    </citation>
    <scope>NUCLEOTIDE SEQUENCE [LARGE SCALE GENOMIC DNA]</scope>
    <source>
        <strain evidence="2 3">R79</strain>
    </source>
</reference>
<reference evidence="2 3" key="1">
    <citation type="journal article" date="2021" name="Microbiol. Resour. Announc.">
        <title>Complete Genome Sequences of Two Rhodococcus sp. Strains with Large and Linear Chromosomes, Isolated from Apple Rhizosphere.</title>
        <authorList>
            <person name="Benning S."/>
            <person name="Brugnone N."/>
            <person name="Siani R."/>
            <person name="Kublik S."/>
            <person name="Schloter M."/>
            <person name="Rad V."/>
        </authorList>
    </citation>
    <scope>NUCLEOTIDE SEQUENCE [LARGE SCALE GENOMIC DNA]</scope>
    <source>
        <strain evidence="2 3">R79</strain>
    </source>
</reference>
<protein>
    <submittedName>
        <fullName evidence="2">Transposase</fullName>
    </submittedName>
</protein>
<evidence type="ECO:0000259" key="1">
    <source>
        <dbReference type="Pfam" id="PF13340"/>
    </source>
</evidence>
<evidence type="ECO:0000313" key="2">
    <source>
        <dbReference type="EMBL" id="QSE92787.1"/>
    </source>
</evidence>
<accession>A0A974ZWQ7</accession>
<name>A0A974ZWQ7_9NOCA</name>
<feature type="domain" description="Insertion element IS402-like" evidence="1">
    <location>
        <begin position="2"/>
        <end position="46"/>
    </location>
</feature>